<keyword evidence="3" id="KW-1185">Reference proteome</keyword>
<protein>
    <submittedName>
        <fullName evidence="2">Uncharacterized protein</fullName>
    </submittedName>
</protein>
<evidence type="ECO:0000313" key="2">
    <source>
        <dbReference type="EMBL" id="GII28113.1"/>
    </source>
</evidence>
<feature type="compositionally biased region" description="Basic and acidic residues" evidence="1">
    <location>
        <begin position="7"/>
        <end position="16"/>
    </location>
</feature>
<dbReference type="EMBL" id="BOOO01000008">
    <property type="protein sequence ID" value="GII28113.1"/>
    <property type="molecule type" value="Genomic_DNA"/>
</dbReference>
<accession>A0A8J3X919</accession>
<dbReference type="AlphaFoldDB" id="A0A8J3X919"/>
<sequence>MAPAHARLGEGGEHGRGLRGGTSCACHDSNIYLDRVSAQDPPARRGTSDSGGLPQPGRSQAAAKSRPGSPTAGDYADAAYAEPTTSVPPLSPSFAAAGSRNEMTSKDHGGDCST</sequence>
<proteinExistence type="predicted"/>
<comment type="caution">
    <text evidence="2">The sequence shown here is derived from an EMBL/GenBank/DDBJ whole genome shotgun (WGS) entry which is preliminary data.</text>
</comment>
<reference evidence="2 3" key="1">
    <citation type="submission" date="2021-01" db="EMBL/GenBank/DDBJ databases">
        <title>Whole genome shotgun sequence of Planotetraspora mira NBRC 15435.</title>
        <authorList>
            <person name="Komaki H."/>
            <person name="Tamura T."/>
        </authorList>
    </citation>
    <scope>NUCLEOTIDE SEQUENCE [LARGE SCALE GENOMIC DNA]</scope>
    <source>
        <strain evidence="2 3">NBRC 15435</strain>
    </source>
</reference>
<gene>
    <name evidence="2" type="ORF">Pmi06nite_15550</name>
</gene>
<name>A0A8J3X919_9ACTN</name>
<dbReference type="Proteomes" id="UP000650628">
    <property type="component" value="Unassembled WGS sequence"/>
</dbReference>
<feature type="compositionally biased region" description="Basic and acidic residues" evidence="1">
    <location>
        <begin position="103"/>
        <end position="114"/>
    </location>
</feature>
<evidence type="ECO:0000313" key="3">
    <source>
        <dbReference type="Proteomes" id="UP000650628"/>
    </source>
</evidence>
<evidence type="ECO:0000256" key="1">
    <source>
        <dbReference type="SAM" id="MobiDB-lite"/>
    </source>
</evidence>
<feature type="region of interest" description="Disordered" evidence="1">
    <location>
        <begin position="1"/>
        <end position="114"/>
    </location>
</feature>
<organism evidence="2 3">
    <name type="scientific">Planotetraspora mira</name>
    <dbReference type="NCBI Taxonomy" id="58121"/>
    <lineage>
        <taxon>Bacteria</taxon>
        <taxon>Bacillati</taxon>
        <taxon>Actinomycetota</taxon>
        <taxon>Actinomycetes</taxon>
        <taxon>Streptosporangiales</taxon>
        <taxon>Streptosporangiaceae</taxon>
        <taxon>Planotetraspora</taxon>
    </lineage>
</organism>